<proteinExistence type="inferred from homology"/>
<evidence type="ECO:0000256" key="7">
    <source>
        <dbReference type="ARBA" id="ARBA00023040"/>
    </source>
</evidence>
<comment type="subcellular location">
    <subcellularLocation>
        <location evidence="1">Cell membrane</location>
        <topology evidence="1">Multi-pass membrane protein</topology>
    </subcellularLocation>
</comment>
<name>A0A8C6X3N6_NAJNA</name>
<dbReference type="OrthoDB" id="5984008at2759"/>
<feature type="transmembrane region" description="Helical" evidence="12">
    <location>
        <begin position="688"/>
        <end position="706"/>
    </location>
</feature>
<dbReference type="Pfam" id="PF07562">
    <property type="entry name" value="NCD3G"/>
    <property type="match status" value="1"/>
</dbReference>
<organism evidence="14 15">
    <name type="scientific">Naja naja</name>
    <name type="common">Indian cobra</name>
    <dbReference type="NCBI Taxonomy" id="35670"/>
    <lineage>
        <taxon>Eukaryota</taxon>
        <taxon>Metazoa</taxon>
        <taxon>Chordata</taxon>
        <taxon>Craniata</taxon>
        <taxon>Vertebrata</taxon>
        <taxon>Euteleostomi</taxon>
        <taxon>Lepidosauria</taxon>
        <taxon>Squamata</taxon>
        <taxon>Bifurcata</taxon>
        <taxon>Unidentata</taxon>
        <taxon>Episquamata</taxon>
        <taxon>Toxicofera</taxon>
        <taxon>Serpentes</taxon>
        <taxon>Colubroidea</taxon>
        <taxon>Elapidae</taxon>
        <taxon>Elapinae</taxon>
        <taxon>Naja</taxon>
    </lineage>
</organism>
<dbReference type="InterPro" id="IPR000337">
    <property type="entry name" value="GPCR_3"/>
</dbReference>
<dbReference type="InterPro" id="IPR038550">
    <property type="entry name" value="GPCR_3_9-Cys_sf"/>
</dbReference>
<evidence type="ECO:0000256" key="11">
    <source>
        <dbReference type="ARBA" id="ARBA00023224"/>
    </source>
</evidence>
<evidence type="ECO:0000259" key="13">
    <source>
        <dbReference type="PROSITE" id="PS50259"/>
    </source>
</evidence>
<keyword evidence="11" id="KW-0807">Transducer</keyword>
<sequence length="838" mass="94729">MAVSFLYSKNGMMGLVEYPSDMQYYSNYSGVPKNYQHILALAFAVKEINENPQILPNFTLGFHIYDSYDNAQKTYQATMLLLSATERLVPNYLCNIQNKVIAVIGGLDAEISLHVAILLDIYKVPQVNWTFLHLIYGSAPVMNDKTPGLSFYQMVPPEDLQHNGIVSLLLHFNWTWIGILIMDNDQGEKFVENMIPLFSKKGICVSFIEQFHKLTDFNGLDGMLKQGAKIYEHVMGSKVNALVFNGESFAMGYLLWLQYIPNIEEVRSKPKGIVWIMTAQMEFSLIPVQRTWDIKIINGALSFTMHSTALPKFRLYAEKQNPFSAKKDGFIKQFWQEVFDCVFPNVVISDVDENICNGKENLVNLPGPFFEMDMTGHSYSIYNAIHAIAHSLHAPSSSRNIERSILDRIGRKFHSDDSWQVILTSKILRKFDSNHEPISFDHNRILAAGFDIINLIAFPNNSFLRMKVGNVDHSAPPDQVLTINNEMITWHSWFNQVIPISVCSESCYPGSSKKLKEGEPFCCYDCIPCPEGRISTENDRNECSRCNDKFYPNKKRDFCIPKSISFLTYEEPLGISLACLANAFSLSTVFVLGVFMKHHNTPIVRANNRDLTYTLLVALLLCFLSALLFIGQPGKFICLLRQTTFGIVFSVAVSSILAKTITVILAFMATKPGSRMRKWVGKKITNSIFVSCSLIQATICTLWLSMNPPFADVDMISVIEEIILQCNEGSVTMFHCVLGYMGFLALISFITAFLARKLPDTFNEAKFITFSMLVFCSVWLTFVPAYLSSKGKYIVAVEIFSILASGAGLLGCIFSPKCYIIVLRPDLNNKEQLMRRKE</sequence>
<dbReference type="InterPro" id="IPR017979">
    <property type="entry name" value="GPCR_3_CS"/>
</dbReference>
<dbReference type="InterPro" id="IPR004073">
    <property type="entry name" value="GPCR_3_vmron_rcpt_2"/>
</dbReference>
<keyword evidence="5" id="KW-0732">Signal</keyword>
<reference evidence="14" key="1">
    <citation type="submission" date="2025-08" db="UniProtKB">
        <authorList>
            <consortium name="Ensembl"/>
        </authorList>
    </citation>
    <scope>IDENTIFICATION</scope>
</reference>
<evidence type="ECO:0000256" key="12">
    <source>
        <dbReference type="SAM" id="Phobius"/>
    </source>
</evidence>
<evidence type="ECO:0000256" key="2">
    <source>
        <dbReference type="ARBA" id="ARBA00007242"/>
    </source>
</evidence>
<dbReference type="PROSITE" id="PS50259">
    <property type="entry name" value="G_PROTEIN_RECEP_F3_4"/>
    <property type="match status" value="1"/>
</dbReference>
<dbReference type="Gene3D" id="3.40.50.2300">
    <property type="match status" value="2"/>
</dbReference>
<dbReference type="SUPFAM" id="SSF81665">
    <property type="entry name" value="Calcium ATPase, transmembrane domain M"/>
    <property type="match status" value="1"/>
</dbReference>
<dbReference type="InterPro" id="IPR017978">
    <property type="entry name" value="GPCR_3_C"/>
</dbReference>
<dbReference type="Ensembl" id="ENSNNAT00000007541.1">
    <property type="protein sequence ID" value="ENSNNAP00000007186.1"/>
    <property type="gene ID" value="ENSNNAG00000004600.1"/>
</dbReference>
<evidence type="ECO:0000256" key="10">
    <source>
        <dbReference type="ARBA" id="ARBA00023180"/>
    </source>
</evidence>
<dbReference type="InterPro" id="IPR001828">
    <property type="entry name" value="ANF_lig-bd_rcpt"/>
</dbReference>
<dbReference type="PANTHER" id="PTHR24061:SF599">
    <property type="entry name" value="G-PROTEIN COUPLED RECEPTORS FAMILY 3 PROFILE DOMAIN-CONTAINING PROTEIN"/>
    <property type="match status" value="1"/>
</dbReference>
<evidence type="ECO:0000256" key="4">
    <source>
        <dbReference type="ARBA" id="ARBA00022692"/>
    </source>
</evidence>
<evidence type="ECO:0000313" key="15">
    <source>
        <dbReference type="Proteomes" id="UP000694559"/>
    </source>
</evidence>
<evidence type="ECO:0000256" key="3">
    <source>
        <dbReference type="ARBA" id="ARBA00022475"/>
    </source>
</evidence>
<dbReference type="PRINTS" id="PR00248">
    <property type="entry name" value="GPCRMGR"/>
</dbReference>
<dbReference type="GeneTree" id="ENSGT00950000182788"/>
<evidence type="ECO:0000256" key="9">
    <source>
        <dbReference type="ARBA" id="ARBA00023170"/>
    </source>
</evidence>
<dbReference type="OMA" id="WENEILI"/>
<keyword evidence="8 12" id="KW-0472">Membrane</keyword>
<dbReference type="PRINTS" id="PR01535">
    <property type="entry name" value="VOMERONASL2R"/>
</dbReference>
<dbReference type="GO" id="GO:0005886">
    <property type="term" value="C:plasma membrane"/>
    <property type="evidence" value="ECO:0007669"/>
    <property type="project" value="UniProtKB-SubCell"/>
</dbReference>
<evidence type="ECO:0000256" key="1">
    <source>
        <dbReference type="ARBA" id="ARBA00004651"/>
    </source>
</evidence>
<keyword evidence="7" id="KW-0297">G-protein coupled receptor</keyword>
<dbReference type="GO" id="GO:0004930">
    <property type="term" value="F:G protein-coupled receptor activity"/>
    <property type="evidence" value="ECO:0007669"/>
    <property type="project" value="UniProtKB-KW"/>
</dbReference>
<dbReference type="InterPro" id="IPR011500">
    <property type="entry name" value="GPCR_3_9-Cys_dom"/>
</dbReference>
<dbReference type="Gene3D" id="2.10.50.30">
    <property type="entry name" value="GPCR, family 3, nine cysteines domain"/>
    <property type="match status" value="1"/>
</dbReference>
<dbReference type="InterPro" id="IPR028082">
    <property type="entry name" value="Peripla_BP_I"/>
</dbReference>
<dbReference type="InterPro" id="IPR023298">
    <property type="entry name" value="ATPase_P-typ_TM_dom_sf"/>
</dbReference>
<feature type="transmembrane region" description="Helical" evidence="12">
    <location>
        <begin position="737"/>
        <end position="755"/>
    </location>
</feature>
<reference evidence="14" key="2">
    <citation type="submission" date="2025-09" db="UniProtKB">
        <authorList>
            <consortium name="Ensembl"/>
        </authorList>
    </citation>
    <scope>IDENTIFICATION</scope>
</reference>
<dbReference type="SUPFAM" id="SSF53822">
    <property type="entry name" value="Periplasmic binding protein-like I"/>
    <property type="match status" value="1"/>
</dbReference>
<dbReference type="Proteomes" id="UP000694559">
    <property type="component" value="Unplaced"/>
</dbReference>
<keyword evidence="10" id="KW-0325">Glycoprotein</keyword>
<keyword evidence="3" id="KW-1003">Cell membrane</keyword>
<feature type="domain" description="G-protein coupled receptors family 3 profile" evidence="13">
    <location>
        <begin position="573"/>
        <end position="837"/>
    </location>
</feature>
<dbReference type="AlphaFoldDB" id="A0A8C6X3N6"/>
<evidence type="ECO:0000256" key="5">
    <source>
        <dbReference type="ARBA" id="ARBA00022729"/>
    </source>
</evidence>
<dbReference type="PANTHER" id="PTHR24061">
    <property type="entry name" value="CALCIUM-SENSING RECEPTOR-RELATED"/>
    <property type="match status" value="1"/>
</dbReference>
<dbReference type="PROSITE" id="PS00981">
    <property type="entry name" value="G_PROTEIN_RECEP_F3_3"/>
    <property type="match status" value="1"/>
</dbReference>
<dbReference type="Pfam" id="PF01094">
    <property type="entry name" value="ANF_receptor"/>
    <property type="match status" value="1"/>
</dbReference>
<evidence type="ECO:0000256" key="6">
    <source>
        <dbReference type="ARBA" id="ARBA00022989"/>
    </source>
</evidence>
<dbReference type="Pfam" id="PF00003">
    <property type="entry name" value="7tm_3"/>
    <property type="match status" value="1"/>
</dbReference>
<feature type="transmembrane region" description="Helical" evidence="12">
    <location>
        <begin position="767"/>
        <end position="787"/>
    </location>
</feature>
<keyword evidence="15" id="KW-1185">Reference proteome</keyword>
<keyword evidence="4 12" id="KW-0812">Transmembrane</keyword>
<dbReference type="FunFam" id="3.40.50.2300:FF:000024">
    <property type="entry name" value="Vomeronasal 2, receptor 73"/>
    <property type="match status" value="1"/>
</dbReference>
<feature type="transmembrane region" description="Helical" evidence="12">
    <location>
        <begin position="573"/>
        <end position="595"/>
    </location>
</feature>
<evidence type="ECO:0000313" key="14">
    <source>
        <dbReference type="Ensembl" id="ENSNNAP00000007186.1"/>
    </source>
</evidence>
<dbReference type="CDD" id="cd15283">
    <property type="entry name" value="7tmC_V2R_pheromone"/>
    <property type="match status" value="1"/>
</dbReference>
<comment type="similarity">
    <text evidence="2">Belongs to the G-protein coupled receptor 3 family.</text>
</comment>
<accession>A0A8C6X3N6</accession>
<dbReference type="FunFam" id="2.10.50.30:FF:000002">
    <property type="entry name" value="Vomeronasal 2 receptor, h1"/>
    <property type="match status" value="1"/>
</dbReference>
<feature type="transmembrane region" description="Helical" evidence="12">
    <location>
        <begin position="793"/>
        <end position="814"/>
    </location>
</feature>
<evidence type="ECO:0000256" key="8">
    <source>
        <dbReference type="ARBA" id="ARBA00023136"/>
    </source>
</evidence>
<keyword evidence="9" id="KW-0675">Receptor</keyword>
<feature type="transmembrane region" description="Helical" evidence="12">
    <location>
        <begin position="611"/>
        <end position="631"/>
    </location>
</feature>
<feature type="transmembrane region" description="Helical" evidence="12">
    <location>
        <begin position="643"/>
        <end position="667"/>
    </location>
</feature>
<dbReference type="InterPro" id="IPR000068">
    <property type="entry name" value="GPCR_3_Ca_sens_rcpt-rel"/>
</dbReference>
<protein>
    <recommendedName>
        <fullName evidence="13">G-protein coupled receptors family 3 profile domain-containing protein</fullName>
    </recommendedName>
</protein>
<keyword evidence="6 12" id="KW-1133">Transmembrane helix</keyword>